<feature type="signal peptide" evidence="2">
    <location>
        <begin position="1"/>
        <end position="19"/>
    </location>
</feature>
<evidence type="ECO:0000313" key="3">
    <source>
        <dbReference type="EMBL" id="CAJ0818449.1"/>
    </source>
</evidence>
<name>A0ABN9JN25_9RALS</name>
<dbReference type="EMBL" id="CATZLL010000012">
    <property type="protein sequence ID" value="CAJ0818449.1"/>
    <property type="molecule type" value="Genomic_DNA"/>
</dbReference>
<protein>
    <recommendedName>
        <fullName evidence="5">Tetratricopeptide repeat protein</fullName>
    </recommendedName>
</protein>
<sequence>MKTVVGALVALLMSAGAHAAPSTFFADPASGCKVWNPSPQPGETIKWEGRCVDGYAQGDGKLTYVNTDHRSEEVGYWAAGKLVGKYEGRRFDSTGVPQTTIVSGYSAQQSPLQETYRKVTYPEGGYSVDYYVNGTLQGAYRQNATDNHERAAFTVVGGDGAASNRRNVIYLARYNPATKAWSGWPSAADRASKSLDGYALVTGAPGNWNITECETYDSCVAQFDVALKSQGYADWPRARMDSIDAAWEAKKRTYAEAEAAAAAHTKFIATAQADKLFTYGSRQEQEHHYDRALDAYRAIIERFPKSRLIESAASRMAAVQDKVDAQGARADAAQAQAQAQAAAATQRANIDAQRLQMEQQRQEADKQRRLVAYNQCKASADKCTTDCLTTAGAGVIGGIAGLMNRNAVNTNGLQTINQRAQDTCSRCESMSNQCELMKP</sequence>
<reference evidence="3 4" key="1">
    <citation type="submission" date="2023-07" db="EMBL/GenBank/DDBJ databases">
        <authorList>
            <person name="Peeters C."/>
        </authorList>
    </citation>
    <scope>NUCLEOTIDE SEQUENCE [LARGE SCALE GENOMIC DNA]</scope>
    <source>
        <strain evidence="3 4">LMG 18101</strain>
    </source>
</reference>
<feature type="coiled-coil region" evidence="1">
    <location>
        <begin position="343"/>
        <end position="370"/>
    </location>
</feature>
<keyword evidence="2" id="KW-0732">Signal</keyword>
<comment type="caution">
    <text evidence="3">The sequence shown here is derived from an EMBL/GenBank/DDBJ whole genome shotgun (WGS) entry which is preliminary data.</text>
</comment>
<dbReference type="RefSeq" id="WP_316681879.1">
    <property type="nucleotide sequence ID" value="NZ_CATZLL010000012.1"/>
</dbReference>
<organism evidence="3 4">
    <name type="scientific">Ralstonia flaminis</name>
    <dbReference type="NCBI Taxonomy" id="3058597"/>
    <lineage>
        <taxon>Bacteria</taxon>
        <taxon>Pseudomonadati</taxon>
        <taxon>Pseudomonadota</taxon>
        <taxon>Betaproteobacteria</taxon>
        <taxon>Burkholderiales</taxon>
        <taxon>Burkholderiaceae</taxon>
        <taxon>Ralstonia</taxon>
    </lineage>
</organism>
<feature type="chain" id="PRO_5047398431" description="Tetratricopeptide repeat protein" evidence="2">
    <location>
        <begin position="20"/>
        <end position="439"/>
    </location>
</feature>
<proteinExistence type="predicted"/>
<evidence type="ECO:0008006" key="5">
    <source>
        <dbReference type="Google" id="ProtNLM"/>
    </source>
</evidence>
<gene>
    <name evidence="3" type="ORF">LMG18101_03610</name>
</gene>
<keyword evidence="4" id="KW-1185">Reference proteome</keyword>
<evidence type="ECO:0000256" key="2">
    <source>
        <dbReference type="SAM" id="SignalP"/>
    </source>
</evidence>
<accession>A0ABN9JN25</accession>
<dbReference type="Proteomes" id="UP001189757">
    <property type="component" value="Unassembled WGS sequence"/>
</dbReference>
<keyword evidence="1" id="KW-0175">Coiled coil</keyword>
<evidence type="ECO:0000256" key="1">
    <source>
        <dbReference type="SAM" id="Coils"/>
    </source>
</evidence>
<evidence type="ECO:0000313" key="4">
    <source>
        <dbReference type="Proteomes" id="UP001189757"/>
    </source>
</evidence>